<evidence type="ECO:0008006" key="3">
    <source>
        <dbReference type="Google" id="ProtNLM"/>
    </source>
</evidence>
<reference evidence="1 2" key="1">
    <citation type="submission" date="2018-01" db="EMBL/GenBank/DDBJ databases">
        <title>Bacillales members from the olive rhizosphere are effective biological control agents against Verticillium dahliae.</title>
        <authorList>
            <person name="Gomez-Lama C."/>
            <person name="Legarda G."/>
            <person name="Ruano-Rosa D."/>
            <person name="Pizarro-Tobias P."/>
            <person name="Valverde-Corredor A."/>
            <person name="Niqui J.L."/>
            <person name="Trivino J.C."/>
            <person name="Roca A."/>
            <person name="Mercado-Blanco J."/>
        </authorList>
    </citation>
    <scope>NUCLEOTIDE SEQUENCE [LARGE SCALE GENOMIC DNA]</scope>
    <source>
        <strain evidence="1 2">PIC167</strain>
    </source>
</reference>
<sequence>MKILEDYFHYYDLAKDDEKSRERLISLFSNEIEFVLNGDRKQGMNSWKSFLNMFFEGTSEIKHMYEGWKPVPEEPAVYETKWAVCGKRATGEVYTLTGVDKARLDAEGKIVYLENIPDTANTFEKYKNI</sequence>
<dbReference type="Gene3D" id="3.10.450.50">
    <property type="match status" value="1"/>
</dbReference>
<accession>A0A4U2Q102</accession>
<dbReference type="EMBL" id="PNXQ01000011">
    <property type="protein sequence ID" value="TKH44790.1"/>
    <property type="molecule type" value="Genomic_DNA"/>
</dbReference>
<dbReference type="SUPFAM" id="SSF54427">
    <property type="entry name" value="NTF2-like"/>
    <property type="match status" value="1"/>
</dbReference>
<comment type="caution">
    <text evidence="1">The sequence shown here is derived from an EMBL/GenBank/DDBJ whole genome shotgun (WGS) entry which is preliminary data.</text>
</comment>
<evidence type="ECO:0000313" key="1">
    <source>
        <dbReference type="EMBL" id="TKH44790.1"/>
    </source>
</evidence>
<gene>
    <name evidence="1" type="ORF">C1I60_10105</name>
</gene>
<organism evidence="1 2">
    <name type="scientific">Paenibacillus terrae</name>
    <dbReference type="NCBI Taxonomy" id="159743"/>
    <lineage>
        <taxon>Bacteria</taxon>
        <taxon>Bacillati</taxon>
        <taxon>Bacillota</taxon>
        <taxon>Bacilli</taxon>
        <taxon>Bacillales</taxon>
        <taxon>Paenibacillaceae</taxon>
        <taxon>Paenibacillus</taxon>
    </lineage>
</organism>
<proteinExistence type="predicted"/>
<dbReference type="InterPro" id="IPR032710">
    <property type="entry name" value="NTF2-like_dom_sf"/>
</dbReference>
<evidence type="ECO:0000313" key="2">
    <source>
        <dbReference type="Proteomes" id="UP000308114"/>
    </source>
</evidence>
<dbReference type="AlphaFoldDB" id="A0A4U2Q102"/>
<dbReference type="RefSeq" id="WP_137061585.1">
    <property type="nucleotide sequence ID" value="NZ_PNXQ01000011.1"/>
</dbReference>
<dbReference type="Proteomes" id="UP000308114">
    <property type="component" value="Unassembled WGS sequence"/>
</dbReference>
<protein>
    <recommendedName>
        <fullName evidence="3">Polyketide cyclase</fullName>
    </recommendedName>
</protein>
<name>A0A4U2Q102_9BACL</name>